<feature type="non-terminal residue" evidence="1">
    <location>
        <position position="1"/>
    </location>
</feature>
<organism evidence="1">
    <name type="scientific">marine sediment metagenome</name>
    <dbReference type="NCBI Taxonomy" id="412755"/>
    <lineage>
        <taxon>unclassified sequences</taxon>
        <taxon>metagenomes</taxon>
        <taxon>ecological metagenomes</taxon>
    </lineage>
</organism>
<comment type="caution">
    <text evidence="1">The sequence shown here is derived from an EMBL/GenBank/DDBJ whole genome shotgun (WGS) entry which is preliminary data.</text>
</comment>
<gene>
    <name evidence="1" type="ORF">S01H1_35745</name>
</gene>
<evidence type="ECO:0000313" key="1">
    <source>
        <dbReference type="EMBL" id="GAG13274.1"/>
    </source>
</evidence>
<accession>X0V506</accession>
<protein>
    <submittedName>
        <fullName evidence="1">Uncharacterized protein</fullName>
    </submittedName>
</protein>
<name>X0V506_9ZZZZ</name>
<reference evidence="1" key="1">
    <citation type="journal article" date="2014" name="Front. Microbiol.">
        <title>High frequency of phylogenetically diverse reductive dehalogenase-homologous genes in deep subseafloor sedimentary metagenomes.</title>
        <authorList>
            <person name="Kawai M."/>
            <person name="Futagami T."/>
            <person name="Toyoda A."/>
            <person name="Takaki Y."/>
            <person name="Nishi S."/>
            <person name="Hori S."/>
            <person name="Arai W."/>
            <person name="Tsubouchi T."/>
            <person name="Morono Y."/>
            <person name="Uchiyama I."/>
            <person name="Ito T."/>
            <person name="Fujiyama A."/>
            <person name="Inagaki F."/>
            <person name="Takami H."/>
        </authorList>
    </citation>
    <scope>NUCLEOTIDE SEQUENCE</scope>
    <source>
        <strain evidence="1">Expedition CK06-06</strain>
    </source>
</reference>
<sequence>VRQGKVKIRPGYDGVYGKVEIFGGKDKKTEKQMSFF</sequence>
<dbReference type="EMBL" id="BARS01022347">
    <property type="protein sequence ID" value="GAG13274.1"/>
    <property type="molecule type" value="Genomic_DNA"/>
</dbReference>
<proteinExistence type="predicted"/>
<dbReference type="AlphaFoldDB" id="X0V506"/>